<dbReference type="GO" id="GO:0016747">
    <property type="term" value="F:acyltransferase activity, transferring groups other than amino-acyl groups"/>
    <property type="evidence" value="ECO:0007669"/>
    <property type="project" value="InterPro"/>
</dbReference>
<dbReference type="SUPFAM" id="SSF55729">
    <property type="entry name" value="Acyl-CoA N-acyltransferases (Nat)"/>
    <property type="match status" value="1"/>
</dbReference>
<dbReference type="OrthoDB" id="9127144at2"/>
<proteinExistence type="predicted"/>
<keyword evidence="3" id="KW-1185">Reference proteome</keyword>
<comment type="caution">
    <text evidence="2">The sequence shown here is derived from an EMBL/GenBank/DDBJ whole genome shotgun (WGS) entry which is preliminary data.</text>
</comment>
<dbReference type="Pfam" id="PF00583">
    <property type="entry name" value="Acetyltransf_1"/>
    <property type="match status" value="1"/>
</dbReference>
<reference evidence="3" key="1">
    <citation type="submission" date="2016-12" db="EMBL/GenBank/DDBJ databases">
        <authorList>
            <person name="Gulvik C.A."/>
        </authorList>
    </citation>
    <scope>NUCLEOTIDE SEQUENCE [LARGE SCALE GENOMIC DNA]</scope>
    <source>
        <strain evidence="3">NED12-00049-6B</strain>
    </source>
</reference>
<dbReference type="InterPro" id="IPR016181">
    <property type="entry name" value="Acyl_CoA_acyltransferase"/>
</dbReference>
<dbReference type="Gene3D" id="3.40.630.30">
    <property type="match status" value="1"/>
</dbReference>
<name>A0A1Q8EAW1_9STRE</name>
<dbReference type="InterPro" id="IPR000182">
    <property type="entry name" value="GNAT_dom"/>
</dbReference>
<dbReference type="EMBL" id="MSJM01000001">
    <property type="protein sequence ID" value="OLF48949.1"/>
    <property type="molecule type" value="Genomic_DNA"/>
</dbReference>
<dbReference type="RefSeq" id="WP_075103992.1">
    <property type="nucleotide sequence ID" value="NZ_MSJM01000001.1"/>
</dbReference>
<accession>A0A1Q8EAW1</accession>
<organism evidence="2 3">
    <name type="scientific">Streptococcus cuniculi</name>
    <dbReference type="NCBI Taxonomy" id="1432788"/>
    <lineage>
        <taxon>Bacteria</taxon>
        <taxon>Bacillati</taxon>
        <taxon>Bacillota</taxon>
        <taxon>Bacilli</taxon>
        <taxon>Lactobacillales</taxon>
        <taxon>Streptococcaceae</taxon>
        <taxon>Streptococcus</taxon>
    </lineage>
</organism>
<evidence type="ECO:0000313" key="3">
    <source>
        <dbReference type="Proteomes" id="UP000186890"/>
    </source>
</evidence>
<feature type="domain" description="N-acetyltransferase" evidence="1">
    <location>
        <begin position="2"/>
        <end position="146"/>
    </location>
</feature>
<dbReference type="Proteomes" id="UP000186890">
    <property type="component" value="Unassembled WGS sequence"/>
</dbReference>
<dbReference type="CDD" id="cd04301">
    <property type="entry name" value="NAT_SF"/>
    <property type="match status" value="1"/>
</dbReference>
<evidence type="ECO:0000259" key="1">
    <source>
        <dbReference type="PROSITE" id="PS51186"/>
    </source>
</evidence>
<dbReference type="AlphaFoldDB" id="A0A1Q8EAW1"/>
<dbReference type="PROSITE" id="PS51186">
    <property type="entry name" value="GNAT"/>
    <property type="match status" value="1"/>
</dbReference>
<evidence type="ECO:0000313" key="2">
    <source>
        <dbReference type="EMBL" id="OLF48949.1"/>
    </source>
</evidence>
<keyword evidence="2" id="KW-0808">Transferase</keyword>
<gene>
    <name evidence="2" type="ORF">BU202_01305</name>
</gene>
<sequence length="146" mass="16734">MIKLQLVDETTFDAVIGLSVAQKDERRLASNLYSLAQAWLYREKDELEPLAILAGEQVVGFLLLMKQQEEESYLIWRLMIDQTYQNRGYGTEALKWVLRYAKNDPTCKRLVTSYVVGNHKMRGILDSLGFQSTGLATNEIVMTLEL</sequence>
<protein>
    <submittedName>
        <fullName evidence="2">N-acetyltransferase</fullName>
    </submittedName>
</protein>